<dbReference type="Proteomes" id="UP000266915">
    <property type="component" value="Unassembled WGS sequence"/>
</dbReference>
<evidence type="ECO:0000313" key="2">
    <source>
        <dbReference type="Proteomes" id="UP000266915"/>
    </source>
</evidence>
<reference evidence="1 2" key="1">
    <citation type="submission" date="2018-11" db="EMBL/GenBank/DDBJ databases">
        <title>Sequencing the genomes of 1000 actinobacteria strains.</title>
        <authorList>
            <person name="Klenk H.-P."/>
        </authorList>
    </citation>
    <scope>NUCLEOTIDE SEQUENCE [LARGE SCALE GENOMIC DNA]</scope>
    <source>
        <strain evidence="1 2">DSM 14012</strain>
    </source>
</reference>
<evidence type="ECO:0000313" key="1">
    <source>
        <dbReference type="EMBL" id="ROR81048.1"/>
    </source>
</evidence>
<protein>
    <submittedName>
        <fullName evidence="1">Uncharacterized protein</fullName>
    </submittedName>
</protein>
<gene>
    <name evidence="1" type="ORF">EDD42_1095</name>
</gene>
<dbReference type="EMBL" id="RKHL01000001">
    <property type="protein sequence ID" value="ROR81048.1"/>
    <property type="molecule type" value="Genomic_DNA"/>
</dbReference>
<organism evidence="1 2">
    <name type="scientific">Plantibacter flavus</name>
    <dbReference type="NCBI Taxonomy" id="150123"/>
    <lineage>
        <taxon>Bacteria</taxon>
        <taxon>Bacillati</taxon>
        <taxon>Actinomycetota</taxon>
        <taxon>Actinomycetes</taxon>
        <taxon>Micrococcales</taxon>
        <taxon>Microbacteriaceae</taxon>
        <taxon>Plantibacter</taxon>
    </lineage>
</organism>
<comment type="caution">
    <text evidence="1">The sequence shown here is derived from an EMBL/GenBank/DDBJ whole genome shotgun (WGS) entry which is preliminary data.</text>
</comment>
<keyword evidence="2" id="KW-1185">Reference proteome</keyword>
<proteinExistence type="predicted"/>
<accession>A0A3N2C0M4</accession>
<dbReference type="RefSeq" id="WP_085510309.1">
    <property type="nucleotide sequence ID" value="NZ_FXAP01000001.1"/>
</dbReference>
<name>A0A3N2C0M4_9MICO</name>
<sequence>MTDGPARSRTGLLDHAAPVRLGTPDAALRFSGFREPGGRHLIIDGAEAFELSFPCGSCALLFRRLGEGARALAADALHDHLDEGVPAIDGPSLRDLVSTFLPEGAYLPLLLSIEPVLVAPGDDHDYFSREQVAHRGIDPTLGAPEDPATGYYRGPTRTTGEHETLFEFLVPMVPPGRNDRERVASYEGRLRTGGAATVLAVSVLDRTQPFDSVDAHTGLVHFVLDGHHKLQAAARLGVPVMVLSFVSIDASLADEATVTGLPELLAR</sequence>
<dbReference type="AlphaFoldDB" id="A0A3N2C0M4"/>